<keyword evidence="5" id="KW-0735">Signal-anchor</keyword>
<comment type="subcellular location">
    <subcellularLocation>
        <location evidence="1">Golgi apparatus membrane</location>
        <topology evidence="1">Single-pass type II membrane protein</topology>
    </subcellularLocation>
</comment>
<evidence type="ECO:0000256" key="1">
    <source>
        <dbReference type="ARBA" id="ARBA00004323"/>
    </source>
</evidence>
<keyword evidence="11" id="KW-1185">Reference proteome</keyword>
<dbReference type="GO" id="GO:0000139">
    <property type="term" value="C:Golgi membrane"/>
    <property type="evidence" value="ECO:0007669"/>
    <property type="project" value="UniProtKB-SubCell"/>
</dbReference>
<dbReference type="GO" id="GO:0009247">
    <property type="term" value="P:glycolipid biosynthetic process"/>
    <property type="evidence" value="ECO:0007669"/>
    <property type="project" value="InterPro"/>
</dbReference>
<dbReference type="InterPro" id="IPR009729">
    <property type="entry name" value="Gal-3-0_sulfotransfrase"/>
</dbReference>
<organism evidence="10 11">
    <name type="scientific">Tropilaelaps mercedesae</name>
    <dbReference type="NCBI Taxonomy" id="418985"/>
    <lineage>
        <taxon>Eukaryota</taxon>
        <taxon>Metazoa</taxon>
        <taxon>Ecdysozoa</taxon>
        <taxon>Arthropoda</taxon>
        <taxon>Chelicerata</taxon>
        <taxon>Arachnida</taxon>
        <taxon>Acari</taxon>
        <taxon>Parasitiformes</taxon>
        <taxon>Mesostigmata</taxon>
        <taxon>Gamasina</taxon>
        <taxon>Dermanyssoidea</taxon>
        <taxon>Laelapidae</taxon>
        <taxon>Tropilaelaps</taxon>
    </lineage>
</organism>
<evidence type="ECO:0000256" key="9">
    <source>
        <dbReference type="ARBA" id="ARBA00023180"/>
    </source>
</evidence>
<evidence type="ECO:0000256" key="3">
    <source>
        <dbReference type="ARBA" id="ARBA00022679"/>
    </source>
</evidence>
<keyword evidence="6" id="KW-1133">Transmembrane helix</keyword>
<sequence length="350" mass="40936">MGSSRSRSKIETGIDQLKCFVLLLKNVGEVAQKPSKARHETCQKERRVCNSKHYIDEITPDYLCYVRSIFASHTRFHRGEARKVMPADTVYITILRDPVGLFGSMYSYYDLHNGYKLSLQELVRQHPDPTDAIYRGRRYKKFGLNQMAFDLGLSVSAFRNMAVVDQFIQRLEATFDLVLIAERMSESLVLLRYLLCWDVDDVVLFKKNARSTSFKKSEEQLTSRDVETLRSLNAADQRIYEYFNAKLTEKVERFGELRMADEKALIDARSRYWFDECVGEVKKVEDEETAKRMHIYSQKVMYFQEKDGADPECQRMLREELAYIVLLREKQSYIHYEVAKTASATPAKRH</sequence>
<keyword evidence="9" id="KW-0325">Glycoprotein</keyword>
<dbReference type="Proteomes" id="UP000192247">
    <property type="component" value="Unassembled WGS sequence"/>
</dbReference>
<evidence type="ECO:0000256" key="4">
    <source>
        <dbReference type="ARBA" id="ARBA00022692"/>
    </source>
</evidence>
<keyword evidence="7" id="KW-0333">Golgi apparatus</keyword>
<evidence type="ECO:0000313" key="11">
    <source>
        <dbReference type="Proteomes" id="UP000192247"/>
    </source>
</evidence>
<comment type="similarity">
    <text evidence="2">Belongs to the galactose-3-O-sulfotransferase family.</text>
</comment>
<proteinExistence type="inferred from homology"/>
<dbReference type="OrthoDB" id="514299at2759"/>
<dbReference type="GO" id="GO:0001733">
    <property type="term" value="F:galactosylceramide sulfotransferase activity"/>
    <property type="evidence" value="ECO:0007669"/>
    <property type="project" value="InterPro"/>
</dbReference>
<dbReference type="PANTHER" id="PTHR14647">
    <property type="entry name" value="GALACTOSE-3-O-SULFOTRANSFERASE"/>
    <property type="match status" value="1"/>
</dbReference>
<keyword evidence="3 10" id="KW-0808">Transferase</keyword>
<evidence type="ECO:0000256" key="8">
    <source>
        <dbReference type="ARBA" id="ARBA00023136"/>
    </source>
</evidence>
<comment type="caution">
    <text evidence="10">The sequence shown here is derived from an EMBL/GenBank/DDBJ whole genome shotgun (WGS) entry which is preliminary data.</text>
</comment>
<dbReference type="PANTHER" id="PTHR14647:SF87">
    <property type="entry name" value="PUTATIVE-RELATED"/>
    <property type="match status" value="1"/>
</dbReference>
<name>A0A1V9XC81_9ACAR</name>
<keyword evidence="4" id="KW-0812">Transmembrane</keyword>
<dbReference type="EMBL" id="MNPL01015312">
    <property type="protein sequence ID" value="OQR71127.1"/>
    <property type="molecule type" value="Genomic_DNA"/>
</dbReference>
<accession>A0A1V9XC81</accession>
<gene>
    <name evidence="10" type="ORF">BIW11_11190</name>
</gene>
<reference evidence="10 11" key="1">
    <citation type="journal article" date="2017" name="Gigascience">
        <title>Draft genome of the honey bee ectoparasitic mite, Tropilaelaps mercedesae, is shaped by the parasitic life history.</title>
        <authorList>
            <person name="Dong X."/>
            <person name="Armstrong S.D."/>
            <person name="Xia D."/>
            <person name="Makepeace B.L."/>
            <person name="Darby A.C."/>
            <person name="Kadowaki T."/>
        </authorList>
    </citation>
    <scope>NUCLEOTIDE SEQUENCE [LARGE SCALE GENOMIC DNA]</scope>
    <source>
        <strain evidence="10">Wuxi-XJTLU</strain>
    </source>
</reference>
<dbReference type="AlphaFoldDB" id="A0A1V9XC81"/>
<evidence type="ECO:0000313" key="10">
    <source>
        <dbReference type="EMBL" id="OQR71127.1"/>
    </source>
</evidence>
<dbReference type="InParanoid" id="A0A1V9XC81"/>
<protein>
    <submittedName>
        <fullName evidence="10">Galactosylceramide sulfotransferase-like</fullName>
    </submittedName>
</protein>
<evidence type="ECO:0000256" key="6">
    <source>
        <dbReference type="ARBA" id="ARBA00022989"/>
    </source>
</evidence>
<dbReference type="InterPro" id="IPR027417">
    <property type="entry name" value="P-loop_NTPase"/>
</dbReference>
<evidence type="ECO:0000256" key="2">
    <source>
        <dbReference type="ARBA" id="ARBA00008124"/>
    </source>
</evidence>
<dbReference type="Pfam" id="PF06990">
    <property type="entry name" value="Gal-3-0_sulfotr"/>
    <property type="match status" value="1"/>
</dbReference>
<evidence type="ECO:0000256" key="7">
    <source>
        <dbReference type="ARBA" id="ARBA00023034"/>
    </source>
</evidence>
<evidence type="ECO:0000256" key="5">
    <source>
        <dbReference type="ARBA" id="ARBA00022968"/>
    </source>
</evidence>
<keyword evidence="8" id="KW-0472">Membrane</keyword>
<dbReference type="Gene3D" id="3.40.50.300">
    <property type="entry name" value="P-loop containing nucleotide triphosphate hydrolases"/>
    <property type="match status" value="1"/>
</dbReference>